<feature type="repeat" description="RCC1" evidence="3">
    <location>
        <begin position="206"/>
        <end position="274"/>
    </location>
</feature>
<dbReference type="AlphaFoldDB" id="A0A7U3Q225"/>
<keyword evidence="1" id="KW-0344">Guanine-nucleotide releasing factor</keyword>
<keyword evidence="7" id="KW-1185">Reference proteome</keyword>
<evidence type="ECO:0000313" key="7">
    <source>
        <dbReference type="Proteomes" id="UP000594364"/>
    </source>
</evidence>
<evidence type="ECO:0000313" key="6">
    <source>
        <dbReference type="EMBL" id="QPH18609.1"/>
    </source>
</evidence>
<reference evidence="6 7" key="1">
    <citation type="journal article" date="2018" name="PLoS Genet.">
        <title>Repeat elements organise 3D genome structure and mediate transcription in the filamentous fungus Epichloe festucae.</title>
        <authorList>
            <person name="Winter D.J."/>
            <person name="Ganley A.R.D."/>
            <person name="Young C.A."/>
            <person name="Liachko I."/>
            <person name="Schardl C.L."/>
            <person name="Dupont P.Y."/>
            <person name="Berry D."/>
            <person name="Ram A."/>
            <person name="Scott B."/>
            <person name="Cox M.P."/>
        </authorList>
    </citation>
    <scope>NUCLEOTIDE SEQUENCE [LARGE SCALE GENOMIC DNA]</scope>
    <source>
        <strain evidence="6 7">Fl1</strain>
    </source>
</reference>
<dbReference type="PRINTS" id="PR00633">
    <property type="entry name" value="RCCNDNSATION"/>
</dbReference>
<feature type="repeat" description="RCC1" evidence="3">
    <location>
        <begin position="339"/>
        <end position="393"/>
    </location>
</feature>
<feature type="compositionally biased region" description="Basic and acidic residues" evidence="4">
    <location>
        <begin position="222"/>
        <end position="236"/>
    </location>
</feature>
<dbReference type="GO" id="GO:0005085">
    <property type="term" value="F:guanyl-nucleotide exchange factor activity"/>
    <property type="evidence" value="ECO:0007669"/>
    <property type="project" value="TreeGrafter"/>
</dbReference>
<protein>
    <recommendedName>
        <fullName evidence="5">RCC1-like domain-containing protein</fullName>
    </recommendedName>
</protein>
<dbReference type="OrthoDB" id="61110at2759"/>
<proteinExistence type="predicted"/>
<sequence length="567" mass="61425">MRSQSQLGQHGLAQISNSTSTISREAPRHKGTADTQKHALINTVRSAFKSIPLVANASLSAWRFAKPQASWRAEVAQLFTPSRRKRKRGEAVDSPQHVSVKDEEASPGSVKRLKVTGASPRTPRTPRTPRNSRNGPLNSAPTQRHDVVVFGCGEDGELGLGSIKYEKKNPAVADKPRINHLLRAEDVGVVQVAVGGRHCAALTHDGQVLTWGVNDSRALGRDTRCEHSEHTDRDTTDLNPLESSPMPAEGLSRSGLSIAQVAATDNATFALTDAGFVYGWGTFHASDGVYGFLREKMQKSKTPKYDSRFQVAPVRIEGLRNIKELSAGMNHVLALTESGDVYAWGSGQQAQLGRRLVQRHQYESLTPRMVDLPKKGIAKIFAGFNHSFALDRRGQVWTWGLNNFGQTGIPANDENLHIGNPTLVQGLKGFAILHIAGGFHHSLACTEEGQVLAWGRCDGSQMGMSTSTIPNEKFLFDSRGRPRILLNPTIIPGITATFVAAGIDNSLAIDTNGTVSSWGFSENFRTGLGTQKTVDMPTELVGKGVANKAFTFAGCGGQFTVMTRPHV</sequence>
<dbReference type="InterPro" id="IPR000408">
    <property type="entry name" value="Reg_chr_condens"/>
</dbReference>
<feature type="repeat" description="RCC1" evidence="3">
    <location>
        <begin position="145"/>
        <end position="205"/>
    </location>
</feature>
<feature type="region of interest" description="Disordered" evidence="4">
    <location>
        <begin position="82"/>
        <end position="145"/>
    </location>
</feature>
<feature type="repeat" description="RCC1" evidence="3">
    <location>
        <begin position="275"/>
        <end position="338"/>
    </location>
</feature>
<evidence type="ECO:0000259" key="5">
    <source>
        <dbReference type="Pfam" id="PF25390"/>
    </source>
</evidence>
<gene>
    <name evidence="6" type="ORF">C2857_003685</name>
</gene>
<dbReference type="EMBL" id="CP031390">
    <property type="protein sequence ID" value="QPH18609.1"/>
    <property type="molecule type" value="Genomic_DNA"/>
</dbReference>
<dbReference type="PROSITE" id="PS50012">
    <property type="entry name" value="RCC1_3"/>
    <property type="match status" value="7"/>
</dbReference>
<feature type="domain" description="RCC1-like" evidence="5">
    <location>
        <begin position="146"/>
        <end position="562"/>
    </location>
</feature>
<evidence type="ECO:0000256" key="1">
    <source>
        <dbReference type="ARBA" id="ARBA00022658"/>
    </source>
</evidence>
<feature type="repeat" description="RCC1" evidence="3">
    <location>
        <begin position="513"/>
        <end position="566"/>
    </location>
</feature>
<feature type="repeat" description="RCC1" evidence="3">
    <location>
        <begin position="394"/>
        <end position="448"/>
    </location>
</feature>
<keyword evidence="2" id="KW-0677">Repeat</keyword>
<dbReference type="Proteomes" id="UP000594364">
    <property type="component" value="Chromosome 6"/>
</dbReference>
<evidence type="ECO:0000256" key="2">
    <source>
        <dbReference type="ARBA" id="ARBA00022737"/>
    </source>
</evidence>
<feature type="compositionally biased region" description="Basic and acidic residues" evidence="4">
    <location>
        <begin position="25"/>
        <end position="37"/>
    </location>
</feature>
<dbReference type="PROSITE" id="PS00625">
    <property type="entry name" value="RCC1_1"/>
    <property type="match status" value="1"/>
</dbReference>
<evidence type="ECO:0000256" key="3">
    <source>
        <dbReference type="PROSITE-ProRule" id="PRU00235"/>
    </source>
</evidence>
<feature type="repeat" description="RCC1" evidence="3">
    <location>
        <begin position="449"/>
        <end position="512"/>
    </location>
</feature>
<dbReference type="GO" id="GO:0005737">
    <property type="term" value="C:cytoplasm"/>
    <property type="evidence" value="ECO:0007669"/>
    <property type="project" value="TreeGrafter"/>
</dbReference>
<feature type="region of interest" description="Disordered" evidence="4">
    <location>
        <begin position="222"/>
        <end position="249"/>
    </location>
</feature>
<dbReference type="PANTHER" id="PTHR45982:SF1">
    <property type="entry name" value="REGULATOR OF CHROMOSOME CONDENSATION"/>
    <property type="match status" value="1"/>
</dbReference>
<dbReference type="InterPro" id="IPR051553">
    <property type="entry name" value="Ran_GTPase-activating"/>
</dbReference>
<feature type="compositionally biased region" description="Polar residues" evidence="4">
    <location>
        <begin position="1"/>
        <end position="23"/>
    </location>
</feature>
<dbReference type="Pfam" id="PF25390">
    <property type="entry name" value="WD40_RLD"/>
    <property type="match status" value="1"/>
</dbReference>
<feature type="compositionally biased region" description="Polar residues" evidence="4">
    <location>
        <begin position="131"/>
        <end position="142"/>
    </location>
</feature>
<organism evidence="6 7">
    <name type="scientific">Epichloe festucae (strain Fl1)</name>
    <dbReference type="NCBI Taxonomy" id="877507"/>
    <lineage>
        <taxon>Eukaryota</taxon>
        <taxon>Fungi</taxon>
        <taxon>Dikarya</taxon>
        <taxon>Ascomycota</taxon>
        <taxon>Pezizomycotina</taxon>
        <taxon>Sordariomycetes</taxon>
        <taxon>Hypocreomycetidae</taxon>
        <taxon>Hypocreales</taxon>
        <taxon>Clavicipitaceae</taxon>
        <taxon>Epichloe</taxon>
    </lineage>
</organism>
<evidence type="ECO:0000256" key="4">
    <source>
        <dbReference type="SAM" id="MobiDB-lite"/>
    </source>
</evidence>
<feature type="region of interest" description="Disordered" evidence="4">
    <location>
        <begin position="1"/>
        <end position="37"/>
    </location>
</feature>
<dbReference type="InterPro" id="IPR009091">
    <property type="entry name" value="RCC1/BLIP-II"/>
</dbReference>
<accession>A0A7U3Q225</accession>
<dbReference type="SUPFAM" id="SSF50985">
    <property type="entry name" value="RCC1/BLIP-II"/>
    <property type="match status" value="1"/>
</dbReference>
<dbReference type="PANTHER" id="PTHR45982">
    <property type="entry name" value="REGULATOR OF CHROMOSOME CONDENSATION"/>
    <property type="match status" value="1"/>
</dbReference>
<name>A0A7U3Q225_EPIFF</name>
<dbReference type="Gene3D" id="2.130.10.30">
    <property type="entry name" value="Regulator of chromosome condensation 1/beta-lactamase-inhibitor protein II"/>
    <property type="match status" value="1"/>
</dbReference>
<dbReference type="InterPro" id="IPR058923">
    <property type="entry name" value="RCC1-like_dom"/>
</dbReference>